<proteinExistence type="inferred from homology"/>
<dbReference type="PRINTS" id="PR00252">
    <property type="entry name" value="NRIONCHANNEL"/>
</dbReference>
<dbReference type="GO" id="GO:1904315">
    <property type="term" value="F:transmitter-gated monoatomic ion channel activity involved in regulation of postsynaptic membrane potential"/>
    <property type="evidence" value="ECO:0000318"/>
    <property type="project" value="GO_Central"/>
</dbReference>
<dbReference type="GO" id="GO:0005231">
    <property type="term" value="F:excitatory extracellular ligand-gated monoatomic ion channel activity"/>
    <property type="evidence" value="ECO:0000318"/>
    <property type="project" value="GO_Central"/>
</dbReference>
<feature type="transmembrane region" description="Helical" evidence="15">
    <location>
        <begin position="206"/>
        <end position="230"/>
    </location>
</feature>
<evidence type="ECO:0000256" key="9">
    <source>
        <dbReference type="ARBA" id="ARBA00023157"/>
    </source>
</evidence>
<evidence type="ECO:0000256" key="10">
    <source>
        <dbReference type="ARBA" id="ARBA00023170"/>
    </source>
</evidence>
<keyword evidence="6" id="KW-0770">Synapse</keyword>
<dbReference type="RefSeq" id="XP_030847366.1">
    <property type="nucleotide sequence ID" value="XM_030991506.1"/>
</dbReference>
<evidence type="ECO:0000256" key="3">
    <source>
        <dbReference type="ARBA" id="ARBA00022475"/>
    </source>
</evidence>
<evidence type="ECO:0000259" key="16">
    <source>
        <dbReference type="Pfam" id="PF02931"/>
    </source>
</evidence>
<dbReference type="CDD" id="cd18997">
    <property type="entry name" value="LGIC_ECD_nAChR"/>
    <property type="match status" value="1"/>
</dbReference>
<evidence type="ECO:0000256" key="14">
    <source>
        <dbReference type="ARBA" id="ARBA00034099"/>
    </source>
</evidence>
<feature type="domain" description="Neurotransmitter-gated ion-channel transmembrane" evidence="17">
    <location>
        <begin position="213"/>
        <end position="477"/>
    </location>
</feature>
<dbReference type="GO" id="GO:0045202">
    <property type="term" value="C:synapse"/>
    <property type="evidence" value="ECO:0000318"/>
    <property type="project" value="GO_Central"/>
</dbReference>
<dbReference type="GO" id="GO:0004888">
    <property type="term" value="F:transmembrane signaling receptor activity"/>
    <property type="evidence" value="ECO:0007669"/>
    <property type="project" value="InterPro"/>
</dbReference>
<dbReference type="InterPro" id="IPR006202">
    <property type="entry name" value="Neur_chan_lig-bd"/>
</dbReference>
<feature type="transmembrane region" description="Helical" evidence="15">
    <location>
        <begin position="270"/>
        <end position="293"/>
    </location>
</feature>
<dbReference type="InterPro" id="IPR006201">
    <property type="entry name" value="Neur_channel"/>
</dbReference>
<comment type="similarity">
    <text evidence="1">Belongs to the ligand-gated ion channel (TC 1.A.9) family. Acetylcholine receptor (TC 1.A.9.1) subfamily.</text>
</comment>
<evidence type="ECO:0000313" key="18">
    <source>
        <dbReference type="EnsemblMetazoa" id="XP_030847366"/>
    </source>
</evidence>
<dbReference type="NCBIfam" id="TIGR00860">
    <property type="entry name" value="LIC"/>
    <property type="match status" value="1"/>
</dbReference>
<keyword evidence="10" id="KW-0675">Receptor</keyword>
<dbReference type="InterPro" id="IPR036719">
    <property type="entry name" value="Neuro-gated_channel_TM_sf"/>
</dbReference>
<dbReference type="GO" id="GO:0022848">
    <property type="term" value="F:acetylcholine-gated monoatomic cation-selective channel activity"/>
    <property type="evidence" value="ECO:0007669"/>
    <property type="project" value="InterPro"/>
</dbReference>
<dbReference type="PANTHER" id="PTHR18945">
    <property type="entry name" value="NEUROTRANSMITTER GATED ION CHANNEL"/>
    <property type="match status" value="1"/>
</dbReference>
<evidence type="ECO:0000256" key="15">
    <source>
        <dbReference type="RuleBase" id="RU000687"/>
    </source>
</evidence>
<evidence type="ECO:0000259" key="17">
    <source>
        <dbReference type="Pfam" id="PF02932"/>
    </source>
</evidence>
<accession>A0A7M7P7V9</accession>
<evidence type="ECO:0000256" key="5">
    <source>
        <dbReference type="ARBA" id="ARBA00022989"/>
    </source>
</evidence>
<keyword evidence="13 15" id="KW-0407">Ion channel</keyword>
<dbReference type="PROSITE" id="PS00236">
    <property type="entry name" value="NEUROTR_ION_CHANNEL"/>
    <property type="match status" value="1"/>
</dbReference>
<evidence type="ECO:0000256" key="12">
    <source>
        <dbReference type="ARBA" id="ARBA00023286"/>
    </source>
</evidence>
<dbReference type="GO" id="GO:0045211">
    <property type="term" value="C:postsynaptic membrane"/>
    <property type="evidence" value="ECO:0007669"/>
    <property type="project" value="InterPro"/>
</dbReference>
<dbReference type="GO" id="GO:0005892">
    <property type="term" value="C:acetylcholine-gated channel complex"/>
    <property type="evidence" value="ECO:0000318"/>
    <property type="project" value="GO_Central"/>
</dbReference>
<dbReference type="GO" id="GO:0005886">
    <property type="term" value="C:plasma membrane"/>
    <property type="evidence" value="ECO:0000318"/>
    <property type="project" value="GO_Central"/>
</dbReference>
<keyword evidence="4 15" id="KW-0812">Transmembrane</keyword>
<comment type="subcellular location">
    <subcellularLocation>
        <location evidence="14">Synaptic cell membrane</location>
        <topology evidence="14">Multi-pass membrane protein</topology>
    </subcellularLocation>
</comment>
<dbReference type="OMA" id="EVNRTEY"/>
<dbReference type="Pfam" id="PF02932">
    <property type="entry name" value="Neur_chan_memb"/>
    <property type="match status" value="1"/>
</dbReference>
<sequence>MAFLVTEQYQSNVRPVINDSDALTVYMGLSISQIIDVDERNQVMTTSLWVRQRWEDYRLVWDPADYGNITMVHIPIFLLWKPDIVLYNNVGGSYAITMLTMTQVYPNGTVDWFPPAVYRSSCPINIHDFPFDEQRCPLKFGSWTHDYSKIDLQPISEFVGLERFWENQEWDIAETPIERHKLQYPCCDTETYVDLTFTFVLHRKSLFYVVTFVLPCCMIAFLTIFVFYVPSNCGEKVTLCISILLALIVFLLLIAEMIPTTAGSIPLIGIYLLFSMAMVSVSITVTVIIINLFHRSALTHTMPCWVKLVFIDWLPPYLHMKRPENYKSYYPQADQQEVDHSNNVHLTRMMYGRNSDTDRQCFNRHPYLRGGCGTGSDGLPNLHNLGMDNEWQTHGHETEEEMLMDANIDLKGLRDNGKTPARLKEGLEYLNYIVERTKDADKDHKVQAEWHYVAMVIDRIFLWIYIVIVLTGSMGIFLYSPLLWETSDVHIPVPWEKPIEVNRTEYLNSLGKM</sequence>
<evidence type="ECO:0000256" key="6">
    <source>
        <dbReference type="ARBA" id="ARBA00023018"/>
    </source>
</evidence>
<dbReference type="GO" id="GO:0043005">
    <property type="term" value="C:neuron projection"/>
    <property type="evidence" value="ECO:0000318"/>
    <property type="project" value="GO_Central"/>
</dbReference>
<dbReference type="InterPro" id="IPR002394">
    <property type="entry name" value="Nicotinic_acetylcholine_rcpt"/>
</dbReference>
<evidence type="ECO:0000256" key="4">
    <source>
        <dbReference type="ARBA" id="ARBA00022692"/>
    </source>
</evidence>
<dbReference type="GO" id="GO:0007268">
    <property type="term" value="P:chemical synaptic transmission"/>
    <property type="evidence" value="ECO:0000318"/>
    <property type="project" value="GO_Central"/>
</dbReference>
<dbReference type="AlphaFoldDB" id="A0A7M7P7V9"/>
<name>A0A7M7P7V9_STRPU</name>
<reference evidence="18" key="2">
    <citation type="submission" date="2021-01" db="UniProtKB">
        <authorList>
            <consortium name="EnsemblMetazoa"/>
        </authorList>
    </citation>
    <scope>IDENTIFICATION</scope>
</reference>
<keyword evidence="12" id="KW-1071">Ligand-gated ion channel</keyword>
<dbReference type="EnsemblMetazoa" id="XM_030991506">
    <property type="protein sequence ID" value="XP_030847366"/>
    <property type="gene ID" value="LOC584690"/>
</dbReference>
<evidence type="ECO:0000256" key="13">
    <source>
        <dbReference type="ARBA" id="ARBA00023303"/>
    </source>
</evidence>
<keyword evidence="8 15" id="KW-0472">Membrane</keyword>
<dbReference type="GO" id="GO:0034220">
    <property type="term" value="P:monoatomic ion transmembrane transport"/>
    <property type="evidence" value="ECO:0000318"/>
    <property type="project" value="GO_Central"/>
</dbReference>
<organism evidence="18 19">
    <name type="scientific">Strongylocentrotus purpuratus</name>
    <name type="common">Purple sea urchin</name>
    <dbReference type="NCBI Taxonomy" id="7668"/>
    <lineage>
        <taxon>Eukaryota</taxon>
        <taxon>Metazoa</taxon>
        <taxon>Echinodermata</taxon>
        <taxon>Eleutherozoa</taxon>
        <taxon>Echinozoa</taxon>
        <taxon>Echinoidea</taxon>
        <taxon>Euechinoidea</taxon>
        <taxon>Echinacea</taxon>
        <taxon>Camarodonta</taxon>
        <taxon>Echinidea</taxon>
        <taxon>Strongylocentrotidae</taxon>
        <taxon>Strongylocentrotus</taxon>
    </lineage>
</organism>
<dbReference type="InParanoid" id="A0A7M7P7V9"/>
<dbReference type="KEGG" id="spu:584690"/>
<dbReference type="InterPro" id="IPR036734">
    <property type="entry name" value="Neur_chan_lig-bd_sf"/>
</dbReference>
<dbReference type="SUPFAM" id="SSF90112">
    <property type="entry name" value="Neurotransmitter-gated ion-channel transmembrane pore"/>
    <property type="match status" value="1"/>
</dbReference>
<keyword evidence="7 15" id="KW-0406">Ion transport</keyword>
<feature type="domain" description="Neurotransmitter-gated ion-channel ligand-binding" evidence="16">
    <location>
        <begin position="6"/>
        <end position="204"/>
    </location>
</feature>
<evidence type="ECO:0000256" key="1">
    <source>
        <dbReference type="ARBA" id="ARBA00009237"/>
    </source>
</evidence>
<dbReference type="PRINTS" id="PR00254">
    <property type="entry name" value="NICOTINICR"/>
</dbReference>
<evidence type="ECO:0000256" key="8">
    <source>
        <dbReference type="ARBA" id="ARBA00023136"/>
    </source>
</evidence>
<keyword evidence="5 15" id="KW-1133">Transmembrane helix</keyword>
<dbReference type="InterPro" id="IPR038050">
    <property type="entry name" value="Neuro_actylchol_rec"/>
</dbReference>
<dbReference type="FunFam" id="1.20.58.390:FF:000078">
    <property type="entry name" value="AcetylCholine Receptor"/>
    <property type="match status" value="1"/>
</dbReference>
<feature type="transmembrane region" description="Helical" evidence="15">
    <location>
        <begin position="237"/>
        <end position="258"/>
    </location>
</feature>
<dbReference type="GO" id="GO:0042391">
    <property type="term" value="P:regulation of membrane potential"/>
    <property type="evidence" value="ECO:0000318"/>
    <property type="project" value="GO_Central"/>
</dbReference>
<keyword evidence="19" id="KW-1185">Reference proteome</keyword>
<dbReference type="SUPFAM" id="SSF63712">
    <property type="entry name" value="Nicotinic receptor ligand binding domain-like"/>
    <property type="match status" value="1"/>
</dbReference>
<keyword evidence="9" id="KW-1015">Disulfide bond</keyword>
<dbReference type="OrthoDB" id="5975154at2759"/>
<evidence type="ECO:0000256" key="2">
    <source>
        <dbReference type="ARBA" id="ARBA00022448"/>
    </source>
</evidence>
<dbReference type="Gene3D" id="2.70.170.10">
    <property type="entry name" value="Neurotransmitter-gated ion-channel ligand-binding domain"/>
    <property type="match status" value="1"/>
</dbReference>
<dbReference type="Pfam" id="PF02931">
    <property type="entry name" value="Neur_chan_LBD"/>
    <property type="match status" value="1"/>
</dbReference>
<dbReference type="InterPro" id="IPR018000">
    <property type="entry name" value="Neurotransmitter_ion_chnl_CS"/>
</dbReference>
<evidence type="ECO:0000256" key="7">
    <source>
        <dbReference type="ARBA" id="ARBA00023065"/>
    </source>
</evidence>
<feature type="transmembrane region" description="Helical" evidence="15">
    <location>
        <begin position="460"/>
        <end position="479"/>
    </location>
</feature>
<evidence type="ECO:0000313" key="19">
    <source>
        <dbReference type="Proteomes" id="UP000007110"/>
    </source>
</evidence>
<dbReference type="GeneID" id="584690"/>
<keyword evidence="3" id="KW-1003">Cell membrane</keyword>
<protein>
    <submittedName>
        <fullName evidence="18">Uncharacterized protein</fullName>
    </submittedName>
</protein>
<dbReference type="FunFam" id="2.70.170.10:FF:000016">
    <property type="entry name" value="Nicotinic acetylcholine receptor subunit"/>
    <property type="match status" value="1"/>
</dbReference>
<keyword evidence="11" id="KW-0325">Glycoprotein</keyword>
<keyword evidence="2 15" id="KW-0813">Transport</keyword>
<dbReference type="InterPro" id="IPR006029">
    <property type="entry name" value="Neurotrans-gated_channel_TM"/>
</dbReference>
<reference evidence="19" key="1">
    <citation type="submission" date="2015-02" db="EMBL/GenBank/DDBJ databases">
        <title>Genome sequencing for Strongylocentrotus purpuratus.</title>
        <authorList>
            <person name="Murali S."/>
            <person name="Liu Y."/>
            <person name="Vee V."/>
            <person name="English A."/>
            <person name="Wang M."/>
            <person name="Skinner E."/>
            <person name="Han Y."/>
            <person name="Muzny D.M."/>
            <person name="Worley K.C."/>
            <person name="Gibbs R.A."/>
        </authorList>
    </citation>
    <scope>NUCLEOTIDE SEQUENCE</scope>
</reference>
<dbReference type="Gene3D" id="1.20.58.390">
    <property type="entry name" value="Neurotransmitter-gated ion-channel transmembrane domain"/>
    <property type="match status" value="2"/>
</dbReference>
<evidence type="ECO:0000256" key="11">
    <source>
        <dbReference type="ARBA" id="ARBA00023180"/>
    </source>
</evidence>
<dbReference type="CDD" id="cd19064">
    <property type="entry name" value="LGIC_TM_nAChR"/>
    <property type="match status" value="1"/>
</dbReference>
<dbReference type="Proteomes" id="UP000007110">
    <property type="component" value="Unassembled WGS sequence"/>
</dbReference>